<evidence type="ECO:0000256" key="1">
    <source>
        <dbReference type="SAM" id="MobiDB-lite"/>
    </source>
</evidence>
<organism evidence="2 3">
    <name type="scientific">Actinomadura pelletieri DSM 43383</name>
    <dbReference type="NCBI Taxonomy" id="1120940"/>
    <lineage>
        <taxon>Bacteria</taxon>
        <taxon>Bacillati</taxon>
        <taxon>Actinomycetota</taxon>
        <taxon>Actinomycetes</taxon>
        <taxon>Streptosporangiales</taxon>
        <taxon>Thermomonosporaceae</taxon>
        <taxon>Actinomadura</taxon>
    </lineage>
</organism>
<keyword evidence="3" id="KW-1185">Reference proteome</keyword>
<evidence type="ECO:0000313" key="3">
    <source>
        <dbReference type="Proteomes" id="UP000274601"/>
    </source>
</evidence>
<proteinExistence type="predicted"/>
<dbReference type="Proteomes" id="UP000274601">
    <property type="component" value="Unassembled WGS sequence"/>
</dbReference>
<dbReference type="EMBL" id="RBWU01000001">
    <property type="protein sequence ID" value="RKS79268.1"/>
    <property type="molecule type" value="Genomic_DNA"/>
</dbReference>
<feature type="region of interest" description="Disordered" evidence="1">
    <location>
        <begin position="45"/>
        <end position="67"/>
    </location>
</feature>
<dbReference type="AlphaFoldDB" id="A0A495QYZ7"/>
<dbReference type="RefSeq" id="WP_121432811.1">
    <property type="nucleotide sequence ID" value="NZ_RBWU01000001.1"/>
</dbReference>
<evidence type="ECO:0000313" key="2">
    <source>
        <dbReference type="EMBL" id="RKS79268.1"/>
    </source>
</evidence>
<accession>A0A495QYZ7</accession>
<reference evidence="2 3" key="1">
    <citation type="submission" date="2018-10" db="EMBL/GenBank/DDBJ databases">
        <title>Genomic Encyclopedia of Archaeal and Bacterial Type Strains, Phase II (KMG-II): from individual species to whole genera.</title>
        <authorList>
            <person name="Goeker M."/>
        </authorList>
    </citation>
    <scope>NUCLEOTIDE SEQUENCE [LARGE SCALE GENOMIC DNA]</scope>
    <source>
        <strain evidence="2 3">DSM 43383</strain>
    </source>
</reference>
<gene>
    <name evidence="2" type="ORF">BZB76_0720</name>
</gene>
<protein>
    <submittedName>
        <fullName evidence="2">Uncharacterized protein</fullName>
    </submittedName>
</protein>
<sequence length="67" mass="7452">MASNSTTTADARARLKADFPGWSIIHSDRGRWWATRGPLADKDLNREASVDADTPEQLAEQIRAVTR</sequence>
<name>A0A495QYZ7_9ACTN</name>
<dbReference type="OrthoDB" id="3483725at2"/>
<comment type="caution">
    <text evidence="2">The sequence shown here is derived from an EMBL/GenBank/DDBJ whole genome shotgun (WGS) entry which is preliminary data.</text>
</comment>